<evidence type="ECO:0000313" key="3">
    <source>
        <dbReference type="Proteomes" id="UP001295423"/>
    </source>
</evidence>
<dbReference type="Proteomes" id="UP001295423">
    <property type="component" value="Unassembled WGS sequence"/>
</dbReference>
<feature type="region of interest" description="Disordered" evidence="1">
    <location>
        <begin position="299"/>
        <end position="325"/>
    </location>
</feature>
<organism evidence="2 3">
    <name type="scientific">Cylindrotheca closterium</name>
    <dbReference type="NCBI Taxonomy" id="2856"/>
    <lineage>
        <taxon>Eukaryota</taxon>
        <taxon>Sar</taxon>
        <taxon>Stramenopiles</taxon>
        <taxon>Ochrophyta</taxon>
        <taxon>Bacillariophyta</taxon>
        <taxon>Bacillariophyceae</taxon>
        <taxon>Bacillariophycidae</taxon>
        <taxon>Bacillariales</taxon>
        <taxon>Bacillariaceae</taxon>
        <taxon>Cylindrotheca</taxon>
    </lineage>
</organism>
<gene>
    <name evidence="2" type="ORF">CYCCA115_LOCUS3731</name>
</gene>
<sequence>MSSSTITKPAPAEGSQWNDESEWIHDWDYKRILPEYTKRPSSGVLEIPMDVAMDVDAEGLHPLSGQKPSAAYDQEMAIFWSRIPKYLSDSSSEISDHTEFHAMDFHELNDELVALEPDTNRSSNDLTAFNKPPPFSWDQQQTMDDSMKVDVDSVMSSPLQDDEGLLQNGGESKYYPRGETSNVARAPDDAMNMDDSVPGMGKSMSNYPQQLLKDVVKHPRHTTGQPEKLPTAPKGQQEQLLKEMRHSYQERQPRQKLPSPPQEQQKLLQEMRHRGHSKKKKHDIYNRQQQILQQQFVQTPHAPSVPGARTHLPSPPAGRTPPRRASSVSVMSVSSSPISVSEIFSADLSQEDYHAKVRELTEKNLFQRQQSLLQESMRRTLESRQALRVETSWPQQYERGDKLMQVLEQVDSTSLKISQTYHLKIGFGAA</sequence>
<accession>A0AAD2CJY8</accession>
<evidence type="ECO:0000256" key="1">
    <source>
        <dbReference type="SAM" id="MobiDB-lite"/>
    </source>
</evidence>
<keyword evidence="3" id="KW-1185">Reference proteome</keyword>
<evidence type="ECO:0000313" key="2">
    <source>
        <dbReference type="EMBL" id="CAJ1934388.1"/>
    </source>
</evidence>
<feature type="compositionally biased region" description="Basic and acidic residues" evidence="1">
    <location>
        <begin position="240"/>
        <end position="253"/>
    </location>
</feature>
<feature type="region of interest" description="Disordered" evidence="1">
    <location>
        <begin position="119"/>
        <end position="284"/>
    </location>
</feature>
<comment type="caution">
    <text evidence="2">The sequence shown here is derived from an EMBL/GenBank/DDBJ whole genome shotgun (WGS) entry which is preliminary data.</text>
</comment>
<feature type="compositionally biased region" description="Basic residues" evidence="1">
    <location>
        <begin position="273"/>
        <end position="282"/>
    </location>
</feature>
<dbReference type="EMBL" id="CAKOGP040000335">
    <property type="protein sequence ID" value="CAJ1934388.1"/>
    <property type="molecule type" value="Genomic_DNA"/>
</dbReference>
<name>A0AAD2CJY8_9STRA</name>
<protein>
    <submittedName>
        <fullName evidence="2">Uncharacterized protein</fullName>
    </submittedName>
</protein>
<reference evidence="2" key="1">
    <citation type="submission" date="2023-08" db="EMBL/GenBank/DDBJ databases">
        <authorList>
            <person name="Audoor S."/>
            <person name="Bilcke G."/>
        </authorList>
    </citation>
    <scope>NUCLEOTIDE SEQUENCE</scope>
</reference>
<proteinExistence type="predicted"/>
<dbReference type="AlphaFoldDB" id="A0AAD2CJY8"/>